<keyword evidence="7" id="KW-1185">Reference proteome</keyword>
<dbReference type="Gene3D" id="2.70.98.10">
    <property type="match status" value="1"/>
</dbReference>
<protein>
    <recommendedName>
        <fullName evidence="2">beta-galactosidase</fullName>
        <ecNumber evidence="2">3.2.1.23</ecNumber>
    </recommendedName>
</protein>
<dbReference type="PANTHER" id="PTHR46323:SF2">
    <property type="entry name" value="BETA-GALACTOSIDASE"/>
    <property type="match status" value="1"/>
</dbReference>
<keyword evidence="4" id="KW-0326">Glycosidase</keyword>
<dbReference type="InterPro" id="IPR014718">
    <property type="entry name" value="GH-type_carb-bd"/>
</dbReference>
<comment type="catalytic activity">
    <reaction evidence="1">
        <text>Hydrolysis of terminal non-reducing beta-D-galactose residues in beta-D-galactosides.</text>
        <dbReference type="EC" id="3.2.1.23"/>
    </reaction>
</comment>
<comment type="caution">
    <text evidence="6">The sequence shown here is derived from an EMBL/GenBank/DDBJ whole genome shotgun (WGS) entry which is preliminary data.</text>
</comment>
<dbReference type="GO" id="GO:0005990">
    <property type="term" value="P:lactose catabolic process"/>
    <property type="evidence" value="ECO:0007669"/>
    <property type="project" value="TreeGrafter"/>
</dbReference>
<dbReference type="AlphaFoldDB" id="A0A1V6R9X5"/>
<dbReference type="SUPFAM" id="SSF74650">
    <property type="entry name" value="Galactose mutarotase-like"/>
    <property type="match status" value="1"/>
</dbReference>
<dbReference type="PANTHER" id="PTHR46323">
    <property type="entry name" value="BETA-GALACTOSIDASE"/>
    <property type="match status" value="1"/>
</dbReference>
<reference evidence="7" key="1">
    <citation type="journal article" date="2017" name="Nat. Microbiol.">
        <title>Global analysis of biosynthetic gene clusters reveals vast potential of secondary metabolite production in Penicillium species.</title>
        <authorList>
            <person name="Nielsen J.C."/>
            <person name="Grijseels S."/>
            <person name="Prigent S."/>
            <person name="Ji B."/>
            <person name="Dainat J."/>
            <person name="Nielsen K.F."/>
            <person name="Frisvad J.C."/>
            <person name="Workman M."/>
            <person name="Nielsen J."/>
        </authorList>
    </citation>
    <scope>NUCLEOTIDE SEQUENCE [LARGE SCALE GENOMIC DNA]</scope>
    <source>
        <strain evidence="7">IBT 29525</strain>
    </source>
</reference>
<name>A0A1V6R9X5_9EURO</name>
<dbReference type="GO" id="GO:0009341">
    <property type="term" value="C:beta-galactosidase complex"/>
    <property type="evidence" value="ECO:0007669"/>
    <property type="project" value="InterPro"/>
</dbReference>
<dbReference type="InterPro" id="IPR050347">
    <property type="entry name" value="Bact_Beta-galactosidase"/>
</dbReference>
<dbReference type="InterPro" id="IPR004199">
    <property type="entry name" value="B-gal_small/dom_5"/>
</dbReference>
<organism evidence="6 7">
    <name type="scientific">Penicillium solitum</name>
    <dbReference type="NCBI Taxonomy" id="60172"/>
    <lineage>
        <taxon>Eukaryota</taxon>
        <taxon>Fungi</taxon>
        <taxon>Dikarya</taxon>
        <taxon>Ascomycota</taxon>
        <taxon>Pezizomycotina</taxon>
        <taxon>Eurotiomycetes</taxon>
        <taxon>Eurotiomycetidae</taxon>
        <taxon>Eurotiales</taxon>
        <taxon>Aspergillaceae</taxon>
        <taxon>Penicillium</taxon>
    </lineage>
</organism>
<dbReference type="Pfam" id="PF02929">
    <property type="entry name" value="Bgal_small_N"/>
    <property type="match status" value="1"/>
</dbReference>
<dbReference type="SMART" id="SM01038">
    <property type="entry name" value="Bgal_small_N"/>
    <property type="match status" value="1"/>
</dbReference>
<dbReference type="InterPro" id="IPR011013">
    <property type="entry name" value="Gal_mutarotase_sf_dom"/>
</dbReference>
<evidence type="ECO:0000313" key="7">
    <source>
        <dbReference type="Proteomes" id="UP000191612"/>
    </source>
</evidence>
<proteinExistence type="predicted"/>
<dbReference type="GO" id="GO:0004565">
    <property type="term" value="F:beta-galactosidase activity"/>
    <property type="evidence" value="ECO:0007669"/>
    <property type="project" value="UniProtKB-EC"/>
</dbReference>
<dbReference type="Proteomes" id="UP000191612">
    <property type="component" value="Unassembled WGS sequence"/>
</dbReference>
<dbReference type="GO" id="GO:0030246">
    <property type="term" value="F:carbohydrate binding"/>
    <property type="evidence" value="ECO:0007669"/>
    <property type="project" value="InterPro"/>
</dbReference>
<dbReference type="EC" id="3.2.1.23" evidence="2"/>
<evidence type="ECO:0000256" key="4">
    <source>
        <dbReference type="ARBA" id="ARBA00023295"/>
    </source>
</evidence>
<feature type="domain" description="Beta galactosidase small chain/" evidence="5">
    <location>
        <begin position="17"/>
        <end position="184"/>
    </location>
</feature>
<accession>A0A1V6R9X5</accession>
<gene>
    <name evidence="6" type="ORF">PENSOL_c010G01662</name>
</gene>
<evidence type="ECO:0000313" key="6">
    <source>
        <dbReference type="EMBL" id="OQD98036.1"/>
    </source>
</evidence>
<evidence type="ECO:0000259" key="5">
    <source>
        <dbReference type="SMART" id="SM01038"/>
    </source>
</evidence>
<sequence length="189" mass="21885">MTKDEKAERRRICEHRPCRHCGKRIPVNEREAHEEHCEKWKCTRRCEYERLSIPAIVQNDLSIKIHKITTYYQVNGSKFSIEFDRIRGRIRPPTENDTNQGVGFVVTRVDEAAKTGDEFNFTALHYTAEDITNTAHPTDLKKREDVFLRLDTAHAGLGTARYGPATLKKYQVPYKVTSFAFSFTPQVPL</sequence>
<evidence type="ECO:0000256" key="2">
    <source>
        <dbReference type="ARBA" id="ARBA00012756"/>
    </source>
</evidence>
<keyword evidence="3" id="KW-0378">Hydrolase</keyword>
<dbReference type="EMBL" id="MDYO01000010">
    <property type="protein sequence ID" value="OQD98036.1"/>
    <property type="molecule type" value="Genomic_DNA"/>
</dbReference>
<evidence type="ECO:0000256" key="1">
    <source>
        <dbReference type="ARBA" id="ARBA00001412"/>
    </source>
</evidence>
<evidence type="ECO:0000256" key="3">
    <source>
        <dbReference type="ARBA" id="ARBA00022801"/>
    </source>
</evidence>